<keyword evidence="6 13" id="KW-0479">Metal-binding</keyword>
<evidence type="ECO:0000256" key="11">
    <source>
        <dbReference type="ARBA" id="ARBA00023146"/>
    </source>
</evidence>
<evidence type="ECO:0000256" key="10">
    <source>
        <dbReference type="ARBA" id="ARBA00022917"/>
    </source>
</evidence>
<feature type="short sequence motif" description="'HIGH' region" evidence="13">
    <location>
        <begin position="32"/>
        <end position="42"/>
    </location>
</feature>
<evidence type="ECO:0000256" key="12">
    <source>
        <dbReference type="ARBA" id="ARBA00047398"/>
    </source>
</evidence>
<feature type="binding site" evidence="13">
    <location>
        <position position="244"/>
    </location>
    <ligand>
        <name>Zn(2+)</name>
        <dbReference type="ChEBI" id="CHEBI:29105"/>
    </ligand>
</feature>
<keyword evidence="9 13" id="KW-0067">ATP-binding</keyword>
<feature type="binding site" evidence="13">
    <location>
        <position position="215"/>
    </location>
    <ligand>
        <name>Zn(2+)</name>
        <dbReference type="ChEBI" id="CHEBI:29105"/>
    </ligand>
</feature>
<evidence type="ECO:0000256" key="2">
    <source>
        <dbReference type="ARBA" id="ARBA00005594"/>
    </source>
</evidence>
<dbReference type="InterPro" id="IPR024909">
    <property type="entry name" value="Cys-tRNA/MSH_ligase"/>
</dbReference>
<keyword evidence="8 13" id="KW-0862">Zinc</keyword>
<feature type="short sequence motif" description="'KMSKS' region" evidence="13">
    <location>
        <begin position="274"/>
        <end position="278"/>
    </location>
</feature>
<dbReference type="GO" id="GO:0005524">
    <property type="term" value="F:ATP binding"/>
    <property type="evidence" value="ECO:0007669"/>
    <property type="project" value="UniProtKB-UniRule"/>
</dbReference>
<dbReference type="InterPro" id="IPR015803">
    <property type="entry name" value="Cys-tRNA-ligase"/>
</dbReference>
<comment type="caution">
    <text evidence="15">The sequence shown here is derived from an EMBL/GenBank/DDBJ whole genome shotgun (WGS) entry which is preliminary data.</text>
</comment>
<dbReference type="AlphaFoldDB" id="A0A4S2BL62"/>
<protein>
    <recommendedName>
        <fullName evidence="13">Cysteine--tRNA ligase</fullName>
        <ecNumber evidence="13">6.1.1.16</ecNumber>
    </recommendedName>
    <alternativeName>
        <fullName evidence="13">Cysteinyl-tRNA synthetase</fullName>
        <shortName evidence="13">CysRS</shortName>
    </alternativeName>
</protein>
<keyword evidence="7 13" id="KW-0547">Nucleotide-binding</keyword>
<dbReference type="InterPro" id="IPR015273">
    <property type="entry name" value="Cys-tRNA-synt_Ia_DALR"/>
</dbReference>
<dbReference type="SUPFAM" id="SSF52374">
    <property type="entry name" value="Nucleotidylyl transferase"/>
    <property type="match status" value="1"/>
</dbReference>
<comment type="cofactor">
    <cofactor evidence="13">
        <name>Zn(2+)</name>
        <dbReference type="ChEBI" id="CHEBI:29105"/>
    </cofactor>
    <text evidence="13">Binds 1 zinc ion per subunit.</text>
</comment>
<dbReference type="PANTHER" id="PTHR10890">
    <property type="entry name" value="CYSTEINYL-TRNA SYNTHETASE"/>
    <property type="match status" value="1"/>
</dbReference>
<dbReference type="GO" id="GO:0008270">
    <property type="term" value="F:zinc ion binding"/>
    <property type="evidence" value="ECO:0007669"/>
    <property type="project" value="UniProtKB-UniRule"/>
</dbReference>
<evidence type="ECO:0000256" key="13">
    <source>
        <dbReference type="HAMAP-Rule" id="MF_00041"/>
    </source>
</evidence>
<dbReference type="CDD" id="cd00672">
    <property type="entry name" value="CysRS_core"/>
    <property type="match status" value="1"/>
</dbReference>
<dbReference type="NCBIfam" id="TIGR00435">
    <property type="entry name" value="cysS"/>
    <property type="match status" value="1"/>
</dbReference>
<proteinExistence type="inferred from homology"/>
<dbReference type="InterPro" id="IPR009080">
    <property type="entry name" value="tRNAsynth_Ia_anticodon-bd"/>
</dbReference>
<gene>
    <name evidence="13" type="primary">cysS</name>
    <name evidence="15" type="ORF">E5351_05510</name>
</gene>
<evidence type="ECO:0000256" key="1">
    <source>
        <dbReference type="ARBA" id="ARBA00004496"/>
    </source>
</evidence>
<evidence type="ECO:0000256" key="3">
    <source>
        <dbReference type="ARBA" id="ARBA00011245"/>
    </source>
</evidence>
<dbReference type="GO" id="GO:0005829">
    <property type="term" value="C:cytosol"/>
    <property type="evidence" value="ECO:0007669"/>
    <property type="project" value="TreeGrafter"/>
</dbReference>
<feature type="binding site" evidence="13">
    <location>
        <position position="277"/>
    </location>
    <ligand>
        <name>ATP</name>
        <dbReference type="ChEBI" id="CHEBI:30616"/>
    </ligand>
</feature>
<evidence type="ECO:0000256" key="8">
    <source>
        <dbReference type="ARBA" id="ARBA00022833"/>
    </source>
</evidence>
<dbReference type="GO" id="GO:0006423">
    <property type="term" value="P:cysteinyl-tRNA aminoacylation"/>
    <property type="evidence" value="ECO:0007669"/>
    <property type="project" value="UniProtKB-UniRule"/>
</dbReference>
<evidence type="ECO:0000256" key="7">
    <source>
        <dbReference type="ARBA" id="ARBA00022741"/>
    </source>
</evidence>
<dbReference type="EMBL" id="SRYV01000008">
    <property type="protein sequence ID" value="TGY15609.1"/>
    <property type="molecule type" value="Genomic_DNA"/>
</dbReference>
<dbReference type="Gene3D" id="1.20.120.1910">
    <property type="entry name" value="Cysteine-tRNA ligase, C-terminal anti-codon recognition domain"/>
    <property type="match status" value="1"/>
</dbReference>
<feature type="domain" description="Cysteinyl-tRNA synthetase class Ia DALR" evidence="14">
    <location>
        <begin position="360"/>
        <end position="421"/>
    </location>
</feature>
<sequence length="477" mass="55176">MLAVKVFNTLTRQKEDFKPITPGQINMYVCGPTVYNYIHIGNARSVIAFDTIRRYFEYKGYKVNYVSNFTDVDDKMINEAREEHTTVPKLADKYIRAYLEDTEALNIEKATLHPRATHEISEIIAFVEDLIKKGYAYEVDGDVYYRAKKFPNYGKLSDQNIEQLEEGASEHINDEEQKRKEDPIDFALWKAQKEEDEIAWDSPWGKGRPGWHIECSVMSTKYLGDTIDIHGGGQDLEFPHHENEIAQSEAKTGKKFVNYWLHNGFVTVGKKEEKMSKSLHNFVTVHDLIKIVDPQVLRFFMASVQYRRQINYSKENLAQAKTILDRFKNTLLNINYRLEEDTETKADPKLTEAIANTKVEFEKAMDDDFNVQNALAAIYDLLPIINANAALDNVDKDALSNFKEEFIKWLSIFGIDCEKLIKKEAGADDDKIDALVKERDEARKNKDWARSDEIRDQLKDLGVTIQDTPQGTRWTRE</sequence>
<evidence type="ECO:0000313" key="15">
    <source>
        <dbReference type="EMBL" id="TGY15609.1"/>
    </source>
</evidence>
<dbReference type="Pfam" id="PF23493">
    <property type="entry name" value="CysS_C"/>
    <property type="match status" value="1"/>
</dbReference>
<feature type="binding site" evidence="13">
    <location>
        <position position="30"/>
    </location>
    <ligand>
        <name>Zn(2+)</name>
        <dbReference type="ChEBI" id="CHEBI:29105"/>
    </ligand>
</feature>
<dbReference type="InterPro" id="IPR014729">
    <property type="entry name" value="Rossmann-like_a/b/a_fold"/>
</dbReference>
<dbReference type="Pfam" id="PF01406">
    <property type="entry name" value="tRNA-synt_1e"/>
    <property type="match status" value="1"/>
</dbReference>
<name>A0A4S2BL62_9LACO</name>
<accession>A0A4S2BL62</accession>
<dbReference type="SUPFAM" id="SSF47323">
    <property type="entry name" value="Anticodon-binding domain of a subclass of class I aminoacyl-tRNA synthetases"/>
    <property type="match status" value="1"/>
</dbReference>
<keyword evidence="10 13" id="KW-0648">Protein biosynthesis</keyword>
<dbReference type="EC" id="6.1.1.16" evidence="13"/>
<organism evidence="15 16">
    <name type="scientific">Lactobacillus intestinalis</name>
    <dbReference type="NCBI Taxonomy" id="151781"/>
    <lineage>
        <taxon>Bacteria</taxon>
        <taxon>Bacillati</taxon>
        <taxon>Bacillota</taxon>
        <taxon>Bacilli</taxon>
        <taxon>Lactobacillales</taxon>
        <taxon>Lactobacillaceae</taxon>
        <taxon>Lactobacillus</taxon>
    </lineage>
</organism>
<keyword evidence="11 13" id="KW-0030">Aminoacyl-tRNA synthetase</keyword>
<dbReference type="Pfam" id="PF09190">
    <property type="entry name" value="DALR_2"/>
    <property type="match status" value="1"/>
</dbReference>
<keyword evidence="5 13" id="KW-0436">Ligase</keyword>
<keyword evidence="4 13" id="KW-0963">Cytoplasm</keyword>
<dbReference type="PRINTS" id="PR00983">
    <property type="entry name" value="TRNASYNTHCYS"/>
</dbReference>
<evidence type="ECO:0000256" key="4">
    <source>
        <dbReference type="ARBA" id="ARBA00022490"/>
    </source>
</evidence>
<dbReference type="SMART" id="SM00840">
    <property type="entry name" value="DALR_2"/>
    <property type="match status" value="1"/>
</dbReference>
<dbReference type="InterPro" id="IPR032678">
    <property type="entry name" value="tRNA-synt_1_cat_dom"/>
</dbReference>
<reference evidence="15 16" key="1">
    <citation type="submission" date="2019-04" db="EMBL/GenBank/DDBJ databases">
        <title>Microbes associate with the intestines of laboratory mice.</title>
        <authorList>
            <person name="Navarre W."/>
            <person name="Wong E."/>
            <person name="Huang K."/>
            <person name="Tropini C."/>
            <person name="Ng K."/>
            <person name="Yu B."/>
        </authorList>
    </citation>
    <scope>NUCLEOTIDE SEQUENCE [LARGE SCALE GENOMIC DNA]</scope>
    <source>
        <strain evidence="15 16">NM61_E11</strain>
    </source>
</reference>
<evidence type="ECO:0000256" key="6">
    <source>
        <dbReference type="ARBA" id="ARBA00022723"/>
    </source>
</evidence>
<dbReference type="PANTHER" id="PTHR10890:SF3">
    <property type="entry name" value="CYSTEINE--TRNA LIGASE, CYTOPLASMIC"/>
    <property type="match status" value="1"/>
</dbReference>
<comment type="subunit">
    <text evidence="3 13">Monomer.</text>
</comment>
<evidence type="ECO:0000256" key="5">
    <source>
        <dbReference type="ARBA" id="ARBA00022598"/>
    </source>
</evidence>
<comment type="similarity">
    <text evidence="2 13">Belongs to the class-I aminoacyl-tRNA synthetase family.</text>
</comment>
<evidence type="ECO:0000259" key="14">
    <source>
        <dbReference type="SMART" id="SM00840"/>
    </source>
</evidence>
<dbReference type="Proteomes" id="UP000309117">
    <property type="component" value="Unassembled WGS sequence"/>
</dbReference>
<dbReference type="HAMAP" id="MF_00041">
    <property type="entry name" value="Cys_tRNA_synth"/>
    <property type="match status" value="1"/>
</dbReference>
<evidence type="ECO:0000256" key="9">
    <source>
        <dbReference type="ARBA" id="ARBA00022840"/>
    </source>
</evidence>
<comment type="subcellular location">
    <subcellularLocation>
        <location evidence="1 13">Cytoplasm</location>
    </subcellularLocation>
</comment>
<feature type="binding site" evidence="13">
    <location>
        <position position="240"/>
    </location>
    <ligand>
        <name>Zn(2+)</name>
        <dbReference type="ChEBI" id="CHEBI:29105"/>
    </ligand>
</feature>
<dbReference type="GO" id="GO:0004817">
    <property type="term" value="F:cysteine-tRNA ligase activity"/>
    <property type="evidence" value="ECO:0007669"/>
    <property type="project" value="UniProtKB-UniRule"/>
</dbReference>
<dbReference type="InterPro" id="IPR056411">
    <property type="entry name" value="CysS_C"/>
</dbReference>
<dbReference type="Gene3D" id="3.40.50.620">
    <property type="entry name" value="HUPs"/>
    <property type="match status" value="1"/>
</dbReference>
<comment type="catalytic activity">
    <reaction evidence="12 13">
        <text>tRNA(Cys) + L-cysteine + ATP = L-cysteinyl-tRNA(Cys) + AMP + diphosphate</text>
        <dbReference type="Rhea" id="RHEA:17773"/>
        <dbReference type="Rhea" id="RHEA-COMP:9661"/>
        <dbReference type="Rhea" id="RHEA-COMP:9679"/>
        <dbReference type="ChEBI" id="CHEBI:30616"/>
        <dbReference type="ChEBI" id="CHEBI:33019"/>
        <dbReference type="ChEBI" id="CHEBI:35235"/>
        <dbReference type="ChEBI" id="CHEBI:78442"/>
        <dbReference type="ChEBI" id="CHEBI:78517"/>
        <dbReference type="ChEBI" id="CHEBI:456215"/>
        <dbReference type="EC" id="6.1.1.16"/>
    </reaction>
</comment>
<evidence type="ECO:0000313" key="16">
    <source>
        <dbReference type="Proteomes" id="UP000309117"/>
    </source>
</evidence>
<dbReference type="FunFam" id="3.40.50.620:FF:000009">
    <property type="entry name" value="Cysteine--tRNA ligase"/>
    <property type="match status" value="1"/>
</dbReference>